<gene>
    <name evidence="1" type="ORF">AABB24_015455</name>
</gene>
<reference evidence="1 2" key="1">
    <citation type="submission" date="2024-05" db="EMBL/GenBank/DDBJ databases">
        <title>De novo assembly of an allotetraploid wild potato.</title>
        <authorList>
            <person name="Hosaka A.J."/>
        </authorList>
    </citation>
    <scope>NUCLEOTIDE SEQUENCE [LARGE SCALE GENOMIC DNA]</scope>
    <source>
        <tissue evidence="1">Young leaves</tissue>
    </source>
</reference>
<dbReference type="EMBL" id="JBJKTR010000009">
    <property type="protein sequence ID" value="KAL3358329.1"/>
    <property type="molecule type" value="Genomic_DNA"/>
</dbReference>
<evidence type="ECO:0000313" key="2">
    <source>
        <dbReference type="Proteomes" id="UP001627284"/>
    </source>
</evidence>
<proteinExistence type="predicted"/>
<keyword evidence="2" id="KW-1185">Reference proteome</keyword>
<feature type="non-terminal residue" evidence="1">
    <location>
        <position position="1"/>
    </location>
</feature>
<name>A0ABD2TPW4_9SOLN</name>
<comment type="caution">
    <text evidence="1">The sequence shown here is derived from an EMBL/GenBank/DDBJ whole genome shotgun (WGS) entry which is preliminary data.</text>
</comment>
<protein>
    <submittedName>
        <fullName evidence="1">Uncharacterized protein</fullName>
    </submittedName>
</protein>
<accession>A0ABD2TPW4</accession>
<evidence type="ECO:0000313" key="1">
    <source>
        <dbReference type="EMBL" id="KAL3358329.1"/>
    </source>
</evidence>
<dbReference type="Proteomes" id="UP001627284">
    <property type="component" value="Unassembled WGS sequence"/>
</dbReference>
<organism evidence="1 2">
    <name type="scientific">Solanum stoloniferum</name>
    <dbReference type="NCBI Taxonomy" id="62892"/>
    <lineage>
        <taxon>Eukaryota</taxon>
        <taxon>Viridiplantae</taxon>
        <taxon>Streptophyta</taxon>
        <taxon>Embryophyta</taxon>
        <taxon>Tracheophyta</taxon>
        <taxon>Spermatophyta</taxon>
        <taxon>Magnoliopsida</taxon>
        <taxon>eudicotyledons</taxon>
        <taxon>Gunneridae</taxon>
        <taxon>Pentapetalae</taxon>
        <taxon>asterids</taxon>
        <taxon>lamiids</taxon>
        <taxon>Solanales</taxon>
        <taxon>Solanaceae</taxon>
        <taxon>Solanoideae</taxon>
        <taxon>Solaneae</taxon>
        <taxon>Solanum</taxon>
    </lineage>
</organism>
<sequence length="100" mass="11847">RKLFNKHSAIGGSYTINYIALRRSPRDRLETTKRFPTFPEIDNISRRSTSSNILRNTLLKALESWRILGERIKRTTELYSQRFINKNNIFLLFILLAVDF</sequence>
<dbReference type="AlphaFoldDB" id="A0ABD2TPW4"/>